<accession>B8CCJ7</accession>
<dbReference type="InParanoid" id="B8CCJ7"/>
<reference evidence="1 2" key="1">
    <citation type="journal article" date="2004" name="Science">
        <title>The genome of the diatom Thalassiosira pseudonana: ecology, evolution, and metabolism.</title>
        <authorList>
            <person name="Armbrust E.V."/>
            <person name="Berges J.A."/>
            <person name="Bowler C."/>
            <person name="Green B.R."/>
            <person name="Martinez D."/>
            <person name="Putnam N.H."/>
            <person name="Zhou S."/>
            <person name="Allen A.E."/>
            <person name="Apt K.E."/>
            <person name="Bechner M."/>
            <person name="Brzezinski M.A."/>
            <person name="Chaal B.K."/>
            <person name="Chiovitti A."/>
            <person name="Davis A.K."/>
            <person name="Demarest M.S."/>
            <person name="Detter J.C."/>
            <person name="Glavina T."/>
            <person name="Goodstein D."/>
            <person name="Hadi M.Z."/>
            <person name="Hellsten U."/>
            <person name="Hildebrand M."/>
            <person name="Jenkins B.D."/>
            <person name="Jurka J."/>
            <person name="Kapitonov V.V."/>
            <person name="Kroger N."/>
            <person name="Lau W.W."/>
            <person name="Lane T.W."/>
            <person name="Larimer F.W."/>
            <person name="Lippmeier J.C."/>
            <person name="Lucas S."/>
            <person name="Medina M."/>
            <person name="Montsant A."/>
            <person name="Obornik M."/>
            <person name="Parker M.S."/>
            <person name="Palenik B."/>
            <person name="Pazour G.J."/>
            <person name="Richardson P.M."/>
            <person name="Rynearson T.A."/>
            <person name="Saito M.A."/>
            <person name="Schwartz D.C."/>
            <person name="Thamatrakoln K."/>
            <person name="Valentin K."/>
            <person name="Vardi A."/>
            <person name="Wilkerson F.P."/>
            <person name="Rokhsar D.S."/>
        </authorList>
    </citation>
    <scope>NUCLEOTIDE SEQUENCE [LARGE SCALE GENOMIC DNA]</scope>
    <source>
        <strain evidence="1 2">CCMP1335</strain>
    </source>
</reference>
<name>B8CCJ7_THAPS</name>
<dbReference type="EMBL" id="CM000649">
    <property type="protein sequence ID" value="EED88787.1"/>
    <property type="molecule type" value="Genomic_DNA"/>
</dbReference>
<dbReference type="KEGG" id="tps:THAPSDRAFT_9883"/>
<gene>
    <name evidence="1" type="ORF">THAPSDRAFT_9883</name>
</gene>
<dbReference type="RefSeq" id="XP_002293778.1">
    <property type="nucleotide sequence ID" value="XM_002293742.1"/>
</dbReference>
<dbReference type="HOGENOM" id="CLU_1028495_0_0_1"/>
<dbReference type="AlphaFoldDB" id="B8CCJ7"/>
<dbReference type="GeneID" id="7452704"/>
<sequence>MIAERWRKAPSEVKEYCEDMAEIGKVELEVVDTDTARRKKQKRIIKQATAKERVDEPQARAQIPMTVPAAPEEKDTVMLCGVITDPTSKDVALSAVTSWTSAASTLPFSFCHVIAPSPEATASRCTAKSISGIAERESLQSVETYLKWKRQVMQDQSMCESNNHCDGGGGMIPGRRVSAPSSYSFAGDTYHADRVTLSSMLPLQSSIIPHSSSFQQYRRASMTHVPTWNQNDAMSRLDALQNEVFTPVPQHVSSPDETASEEVQSVRVYEW</sequence>
<reference evidence="1 2" key="2">
    <citation type="journal article" date="2008" name="Nature">
        <title>The Phaeodactylum genome reveals the evolutionary history of diatom genomes.</title>
        <authorList>
            <person name="Bowler C."/>
            <person name="Allen A.E."/>
            <person name="Badger J.H."/>
            <person name="Grimwood J."/>
            <person name="Jabbari K."/>
            <person name="Kuo A."/>
            <person name="Maheswari U."/>
            <person name="Martens C."/>
            <person name="Maumus F."/>
            <person name="Otillar R.P."/>
            <person name="Rayko E."/>
            <person name="Salamov A."/>
            <person name="Vandepoele K."/>
            <person name="Beszteri B."/>
            <person name="Gruber A."/>
            <person name="Heijde M."/>
            <person name="Katinka M."/>
            <person name="Mock T."/>
            <person name="Valentin K."/>
            <person name="Verret F."/>
            <person name="Berges J.A."/>
            <person name="Brownlee C."/>
            <person name="Cadoret J.P."/>
            <person name="Chiovitti A."/>
            <person name="Choi C.J."/>
            <person name="Coesel S."/>
            <person name="De Martino A."/>
            <person name="Detter J.C."/>
            <person name="Durkin C."/>
            <person name="Falciatore A."/>
            <person name="Fournet J."/>
            <person name="Haruta M."/>
            <person name="Huysman M.J."/>
            <person name="Jenkins B.D."/>
            <person name="Jiroutova K."/>
            <person name="Jorgensen R.E."/>
            <person name="Joubert Y."/>
            <person name="Kaplan A."/>
            <person name="Kroger N."/>
            <person name="Kroth P.G."/>
            <person name="La Roche J."/>
            <person name="Lindquist E."/>
            <person name="Lommer M."/>
            <person name="Martin-Jezequel V."/>
            <person name="Lopez P.J."/>
            <person name="Lucas S."/>
            <person name="Mangogna M."/>
            <person name="McGinnis K."/>
            <person name="Medlin L.K."/>
            <person name="Montsant A."/>
            <person name="Oudot-Le Secq M.P."/>
            <person name="Napoli C."/>
            <person name="Obornik M."/>
            <person name="Parker M.S."/>
            <person name="Petit J.L."/>
            <person name="Porcel B.M."/>
            <person name="Poulsen N."/>
            <person name="Robison M."/>
            <person name="Rychlewski L."/>
            <person name="Rynearson T.A."/>
            <person name="Schmutz J."/>
            <person name="Shapiro H."/>
            <person name="Siaut M."/>
            <person name="Stanley M."/>
            <person name="Sussman M.R."/>
            <person name="Taylor A.R."/>
            <person name="Vardi A."/>
            <person name="von Dassow P."/>
            <person name="Vyverman W."/>
            <person name="Willis A."/>
            <person name="Wyrwicz L.S."/>
            <person name="Rokhsar D.S."/>
            <person name="Weissenbach J."/>
            <person name="Armbrust E.V."/>
            <person name="Green B.R."/>
            <person name="Van de Peer Y."/>
            <person name="Grigoriev I.V."/>
        </authorList>
    </citation>
    <scope>NUCLEOTIDE SEQUENCE [LARGE SCALE GENOMIC DNA]</scope>
    <source>
        <strain evidence="1 2">CCMP1335</strain>
    </source>
</reference>
<organism evidence="1 2">
    <name type="scientific">Thalassiosira pseudonana</name>
    <name type="common">Marine diatom</name>
    <name type="synonym">Cyclotella nana</name>
    <dbReference type="NCBI Taxonomy" id="35128"/>
    <lineage>
        <taxon>Eukaryota</taxon>
        <taxon>Sar</taxon>
        <taxon>Stramenopiles</taxon>
        <taxon>Ochrophyta</taxon>
        <taxon>Bacillariophyta</taxon>
        <taxon>Coscinodiscophyceae</taxon>
        <taxon>Thalassiosirophycidae</taxon>
        <taxon>Thalassiosirales</taxon>
        <taxon>Thalassiosiraceae</taxon>
        <taxon>Thalassiosira</taxon>
    </lineage>
</organism>
<proteinExistence type="predicted"/>
<dbReference type="Proteomes" id="UP000001449">
    <property type="component" value="Chromosome 14"/>
</dbReference>
<dbReference type="PaxDb" id="35128-Thaps9883"/>
<evidence type="ECO:0000313" key="1">
    <source>
        <dbReference type="EMBL" id="EED88787.1"/>
    </source>
</evidence>
<protein>
    <submittedName>
        <fullName evidence="1">Uncharacterized protein</fullName>
    </submittedName>
</protein>
<evidence type="ECO:0000313" key="2">
    <source>
        <dbReference type="Proteomes" id="UP000001449"/>
    </source>
</evidence>
<keyword evidence="2" id="KW-1185">Reference proteome</keyword>